<dbReference type="SMART" id="SM00382">
    <property type="entry name" value="AAA"/>
    <property type="match status" value="1"/>
</dbReference>
<dbReference type="Gene3D" id="1.20.120.1380">
    <property type="entry name" value="Flagellar FlhF biosynthesis protein, N domain"/>
    <property type="match status" value="1"/>
</dbReference>
<evidence type="ECO:0000256" key="10">
    <source>
        <dbReference type="ARBA" id="ARBA00023136"/>
    </source>
</evidence>
<feature type="region of interest" description="Disordered" evidence="14">
    <location>
        <begin position="52"/>
        <end position="111"/>
    </location>
</feature>
<evidence type="ECO:0000256" key="2">
    <source>
        <dbReference type="ARBA" id="ARBA00008531"/>
    </source>
</evidence>
<evidence type="ECO:0000256" key="8">
    <source>
        <dbReference type="ARBA" id="ARBA00022927"/>
    </source>
</evidence>
<reference evidence="17" key="1">
    <citation type="submission" date="2022-08" db="EMBL/GenBank/DDBJ databases">
        <title>Reclassification of Massilia species as members of the genera Telluria, Duganella, Pseudoduganella, Mokoshia gen. nov. and Zemynaea gen. nov. using orthogonal and non-orthogonal genome-based approaches.</title>
        <authorList>
            <person name="Bowman J.P."/>
        </authorList>
    </citation>
    <scope>NUCLEOTIDE SEQUENCE</scope>
    <source>
        <strain evidence="17">LMG 11547</strain>
    </source>
</reference>
<keyword evidence="9" id="KW-0342">GTP-binding</keyword>
<name>A0ABT2C0X5_9BURK</name>
<keyword evidence="4" id="KW-0813">Transport</keyword>
<evidence type="ECO:0000256" key="9">
    <source>
        <dbReference type="ARBA" id="ARBA00023134"/>
    </source>
</evidence>
<feature type="compositionally biased region" description="Low complexity" evidence="14">
    <location>
        <begin position="52"/>
        <end position="63"/>
    </location>
</feature>
<protein>
    <recommendedName>
        <fullName evidence="3 13">Flagellar biosynthesis protein FlhF</fullName>
    </recommendedName>
</protein>
<evidence type="ECO:0000313" key="17">
    <source>
        <dbReference type="EMBL" id="MCS0630981.1"/>
    </source>
</evidence>
<keyword evidence="10" id="KW-0472">Membrane</keyword>
<comment type="subcellular location">
    <subcellularLocation>
        <location evidence="1">Cell membrane</location>
        <topology evidence="1">Peripheral membrane protein</topology>
        <orientation evidence="1">Cytoplasmic side</orientation>
    </subcellularLocation>
</comment>
<keyword evidence="17" id="KW-0282">Flagellum</keyword>
<keyword evidence="8" id="KW-0653">Protein transport</keyword>
<dbReference type="SUPFAM" id="SSF52540">
    <property type="entry name" value="P-loop containing nucleoside triphosphate hydrolases"/>
    <property type="match status" value="1"/>
</dbReference>
<keyword evidence="18" id="KW-1185">Reference proteome</keyword>
<feature type="domain" description="AAA+ ATPase" evidence="15">
    <location>
        <begin position="260"/>
        <end position="430"/>
    </location>
</feature>
<dbReference type="NCBIfam" id="TIGR03499">
    <property type="entry name" value="FlhF"/>
    <property type="match status" value="1"/>
</dbReference>
<feature type="compositionally biased region" description="Low complexity" evidence="14">
    <location>
        <begin position="91"/>
        <end position="104"/>
    </location>
</feature>
<evidence type="ECO:0000256" key="5">
    <source>
        <dbReference type="ARBA" id="ARBA00022475"/>
    </source>
</evidence>
<evidence type="ECO:0000256" key="1">
    <source>
        <dbReference type="ARBA" id="ARBA00004413"/>
    </source>
</evidence>
<evidence type="ECO:0000259" key="15">
    <source>
        <dbReference type="SMART" id="SM00382"/>
    </source>
</evidence>
<dbReference type="Gene3D" id="3.40.50.300">
    <property type="entry name" value="P-loop containing nucleotide triphosphate hydrolases"/>
    <property type="match status" value="1"/>
</dbReference>
<keyword evidence="6" id="KW-0547">Nucleotide-binding</keyword>
<gene>
    <name evidence="17" type="primary">flhF</name>
    <name evidence="17" type="ORF">NX786_16740</name>
</gene>
<accession>A0ABT2C0X5</accession>
<dbReference type="InterPro" id="IPR003593">
    <property type="entry name" value="AAA+_ATPase"/>
</dbReference>
<organism evidence="17 18">
    <name type="scientific">Telluria mixta</name>
    <dbReference type="NCBI Taxonomy" id="34071"/>
    <lineage>
        <taxon>Bacteria</taxon>
        <taxon>Pseudomonadati</taxon>
        <taxon>Pseudomonadota</taxon>
        <taxon>Betaproteobacteria</taxon>
        <taxon>Burkholderiales</taxon>
        <taxon>Oxalobacteraceae</taxon>
        <taxon>Telluria group</taxon>
        <taxon>Telluria</taxon>
    </lineage>
</organism>
<evidence type="ECO:0000256" key="11">
    <source>
        <dbReference type="ARBA" id="ARBA00023225"/>
    </source>
</evidence>
<dbReference type="Pfam" id="PF00448">
    <property type="entry name" value="SRP54"/>
    <property type="match status" value="1"/>
</dbReference>
<dbReference type="PANTHER" id="PTHR43134">
    <property type="entry name" value="SIGNAL RECOGNITION PARTICLE RECEPTOR SUBUNIT ALPHA"/>
    <property type="match status" value="1"/>
</dbReference>
<evidence type="ECO:0000256" key="13">
    <source>
        <dbReference type="NCBIfam" id="TIGR03499"/>
    </source>
</evidence>
<feature type="domain" description="SRP54-type proteins GTP-binding" evidence="16">
    <location>
        <begin position="261"/>
        <end position="453"/>
    </location>
</feature>
<dbReference type="Proteomes" id="UP001165263">
    <property type="component" value="Unassembled WGS sequence"/>
</dbReference>
<evidence type="ECO:0000256" key="6">
    <source>
        <dbReference type="ARBA" id="ARBA00022741"/>
    </source>
</evidence>
<evidence type="ECO:0000256" key="12">
    <source>
        <dbReference type="ARBA" id="ARBA00025337"/>
    </source>
</evidence>
<keyword evidence="5" id="KW-1003">Cell membrane</keyword>
<dbReference type="InterPro" id="IPR000897">
    <property type="entry name" value="SRP54_GTPase_dom"/>
</dbReference>
<keyword evidence="7" id="KW-1005">Bacterial flagellum biogenesis</keyword>
<evidence type="ECO:0000256" key="3">
    <source>
        <dbReference type="ARBA" id="ARBA00014919"/>
    </source>
</evidence>
<keyword evidence="11" id="KW-1006">Bacterial flagellum protein export</keyword>
<evidence type="ECO:0000313" key="18">
    <source>
        <dbReference type="Proteomes" id="UP001165263"/>
    </source>
</evidence>
<dbReference type="CDD" id="cd17873">
    <property type="entry name" value="FlhF"/>
    <property type="match status" value="1"/>
</dbReference>
<keyword evidence="17" id="KW-0966">Cell projection</keyword>
<proteinExistence type="inferred from homology"/>
<evidence type="ECO:0000259" key="16">
    <source>
        <dbReference type="SMART" id="SM00962"/>
    </source>
</evidence>
<dbReference type="SMART" id="SM00962">
    <property type="entry name" value="SRP54"/>
    <property type="match status" value="1"/>
</dbReference>
<dbReference type="InterPro" id="IPR047040">
    <property type="entry name" value="FlhF__GTPase_dom"/>
</dbReference>
<comment type="function">
    <text evidence="12">Necessary for flagellar biosynthesis. May be involved in translocation of the flagellum.</text>
</comment>
<evidence type="ECO:0000256" key="4">
    <source>
        <dbReference type="ARBA" id="ARBA00022448"/>
    </source>
</evidence>
<sequence length="489" mass="52967">MNVKKFTAATSREALRKVREALGPDAVILSNRPVDGVVEILALDNDDVASLASPAPESEMAAPRPNLRMQEPSFDDLEPAPAPAPRPAARPAPRAFQEAPAARQPLERQPLNPSLDSLYGMDESAAPAVPPTYANRRAPQPEAPAFDMAAMTAMMSAAIAQAKESAAAEMHGMMNEIRAMRGMMESQLAELSWGTTQQREPQKAAVLREMLAAGFSASLSRYLIDKLPAGKDAAESLRWVKTVLARNITTMADEDAILDRGGVFALVGPTGVGKTTTTAKLAARCVMRHGPEKLALITTDAYRIGGHEQLRIYGKILGVMVHSVKDEADLRIALKELRNKHTVLIDTIGMSQRDQMVTEQVAMLTESGADVKRLLCLNATSTNETLNEVVRAYQGSGLAGCIMTKMDEAASIGNVLDVLVRQKLNLYYISNGQRVPEDLHLADRAMLVDRAFRTKRDAAAQFADADLPLMMAGLGNLNNDRSLREVYVG</sequence>
<dbReference type="InterPro" id="IPR027417">
    <property type="entry name" value="P-loop_NTPase"/>
</dbReference>
<evidence type="ECO:0000256" key="14">
    <source>
        <dbReference type="SAM" id="MobiDB-lite"/>
    </source>
</evidence>
<feature type="compositionally biased region" description="Pro residues" evidence="14">
    <location>
        <begin position="80"/>
        <end position="90"/>
    </location>
</feature>
<comment type="caution">
    <text evidence="17">The sequence shown here is derived from an EMBL/GenBank/DDBJ whole genome shotgun (WGS) entry which is preliminary data.</text>
</comment>
<dbReference type="PANTHER" id="PTHR43134:SF3">
    <property type="entry name" value="FLAGELLAR BIOSYNTHESIS PROTEIN FLHF"/>
    <property type="match status" value="1"/>
</dbReference>
<dbReference type="InterPro" id="IPR020006">
    <property type="entry name" value="FlhF"/>
</dbReference>
<dbReference type="EMBL" id="JANUHC010000005">
    <property type="protein sequence ID" value="MCS0630981.1"/>
    <property type="molecule type" value="Genomic_DNA"/>
</dbReference>
<comment type="similarity">
    <text evidence="2">Belongs to the GTP-binding SRP family.</text>
</comment>
<dbReference type="RefSeq" id="WP_259450061.1">
    <property type="nucleotide sequence ID" value="NZ_CP119520.1"/>
</dbReference>
<evidence type="ECO:0000256" key="7">
    <source>
        <dbReference type="ARBA" id="ARBA00022795"/>
    </source>
</evidence>
<keyword evidence="17" id="KW-0969">Cilium</keyword>